<protein>
    <submittedName>
        <fullName evidence="2">PhoX family protein</fullName>
    </submittedName>
</protein>
<dbReference type="PROSITE" id="PS51257">
    <property type="entry name" value="PROKAR_LIPOPROTEIN"/>
    <property type="match status" value="1"/>
</dbReference>
<evidence type="ECO:0000256" key="1">
    <source>
        <dbReference type="SAM" id="SignalP"/>
    </source>
</evidence>
<gene>
    <name evidence="2" type="ORF">OLW01_10085</name>
</gene>
<dbReference type="RefSeq" id="WP_268073779.1">
    <property type="nucleotide sequence ID" value="NZ_CP109965.1"/>
</dbReference>
<dbReference type="PANTHER" id="PTHR35399:SF2">
    <property type="entry name" value="DUF839 DOMAIN-CONTAINING PROTEIN"/>
    <property type="match status" value="1"/>
</dbReference>
<dbReference type="SUPFAM" id="SSF63829">
    <property type="entry name" value="Calcium-dependent phosphotriesterase"/>
    <property type="match status" value="1"/>
</dbReference>
<keyword evidence="1" id="KW-0732">Signal</keyword>
<reference evidence="2" key="1">
    <citation type="submission" date="2022-10" db="EMBL/GenBank/DDBJ databases">
        <title>Catenovulum adriacola sp. nov. isolated in the Harbour of Susak.</title>
        <authorList>
            <person name="Schoch T."/>
            <person name="Reich S.J."/>
            <person name="Stoeferle S."/>
            <person name="Flaiz M."/>
            <person name="Kazda M."/>
            <person name="Riedel C.U."/>
            <person name="Duerre P."/>
        </authorList>
    </citation>
    <scope>NUCLEOTIDE SEQUENCE</scope>
    <source>
        <strain evidence="2">TS8</strain>
    </source>
</reference>
<evidence type="ECO:0000313" key="2">
    <source>
        <dbReference type="EMBL" id="WAJ69519.1"/>
    </source>
</evidence>
<evidence type="ECO:0000313" key="3">
    <source>
        <dbReference type="Proteomes" id="UP001163726"/>
    </source>
</evidence>
<organism evidence="2 3">
    <name type="scientific">Catenovulum adriaticum</name>
    <dbReference type="NCBI Taxonomy" id="2984846"/>
    <lineage>
        <taxon>Bacteria</taxon>
        <taxon>Pseudomonadati</taxon>
        <taxon>Pseudomonadota</taxon>
        <taxon>Gammaproteobacteria</taxon>
        <taxon>Alteromonadales</taxon>
        <taxon>Alteromonadaceae</taxon>
        <taxon>Catenovulum</taxon>
    </lineage>
</organism>
<keyword evidence="3" id="KW-1185">Reference proteome</keyword>
<proteinExistence type="predicted"/>
<sequence>MKMNEQFKLSLLALTVATTLSACTLDLNSDDEDENNGGETPAPMMDTISFSGISVPLSENAQQSVRASNEITINGKVQSIGYHKLMSTAHEDTITGEVFGLAKNHLDEPIQFEDGSDYICNGTNAGVGSGLDYTSILQKNDKMYMVSQFECQIGAMYVQEITQDADTGMLSPVEGTLEFISQKDEFGGWVHCAGMVTPWQSHLGSEEYEPRGTLTVDDSGLTSDNYYNAIAPYWQGDLTLSNPYYYGWTPEVKITATGEVDYAKHYSMGRMSHELAYVMPDNRTVYLTDDGTNVGLFMFIADKEKDLSAGTLYAVKWNQTSSENHGAADLTWVNLGHANNAEIREFIATKPMFDDIFELADDVDNVCPDTFTSINTSAGFECVKLKDVNQDSVVDEKDEKLASRLETRRFAAYKGATTEFRKEEGVTFNAKESKLYIAMSEVARGMEDGSSNDNGGYNHIRLPKNSCGAVYELNVSADESMNSMYVAKDMAGIVGGMSVDYTGSEYEGNKCDINSIASPDNVAYLEESNVLIIGEDTSSHENNMIWSFDLNDGSLTRILTTPLGAETTSPYWYKDINGFTYLTAVTQHPSGREDNMESEIGYVGPIKLK</sequence>
<dbReference type="Pfam" id="PF05787">
    <property type="entry name" value="PhoX"/>
    <property type="match status" value="1"/>
</dbReference>
<feature type="signal peptide" evidence="1">
    <location>
        <begin position="1"/>
        <end position="22"/>
    </location>
</feature>
<dbReference type="InterPro" id="IPR008557">
    <property type="entry name" value="PhoX"/>
</dbReference>
<name>A0ABY7AJ83_9ALTE</name>
<dbReference type="Proteomes" id="UP001163726">
    <property type="component" value="Chromosome"/>
</dbReference>
<dbReference type="PANTHER" id="PTHR35399">
    <property type="entry name" value="SLR8030 PROTEIN"/>
    <property type="match status" value="1"/>
</dbReference>
<accession>A0ABY7AJ83</accession>
<dbReference type="EMBL" id="CP109965">
    <property type="protein sequence ID" value="WAJ69519.1"/>
    <property type="molecule type" value="Genomic_DNA"/>
</dbReference>
<feature type="chain" id="PRO_5047312733" evidence="1">
    <location>
        <begin position="23"/>
        <end position="609"/>
    </location>
</feature>